<evidence type="ECO:0008006" key="3">
    <source>
        <dbReference type="Google" id="ProtNLM"/>
    </source>
</evidence>
<name>A0A2K9LQU4_9GAMM</name>
<evidence type="ECO:0000313" key="1">
    <source>
        <dbReference type="EMBL" id="AUM14511.1"/>
    </source>
</evidence>
<dbReference type="InterPro" id="IPR021457">
    <property type="entry name" value="DUF3108"/>
</dbReference>
<dbReference type="OrthoDB" id="6007799at2"/>
<protein>
    <recommendedName>
        <fullName evidence="3">DUF3108 domain-containing protein</fullName>
    </recommendedName>
</protein>
<accession>A0A2K9LQU4</accession>
<gene>
    <name evidence="1" type="ORF">Kalk_19680</name>
</gene>
<dbReference type="RefSeq" id="WP_101895884.1">
    <property type="nucleotide sequence ID" value="NZ_CP022684.1"/>
</dbReference>
<dbReference type="Pfam" id="PF11306">
    <property type="entry name" value="DUF3108"/>
    <property type="match status" value="1"/>
</dbReference>
<evidence type="ECO:0000313" key="2">
    <source>
        <dbReference type="Proteomes" id="UP000235116"/>
    </source>
</evidence>
<dbReference type="AlphaFoldDB" id="A0A2K9LQU4"/>
<proteinExistence type="predicted"/>
<dbReference type="EMBL" id="CP022684">
    <property type="protein sequence ID" value="AUM14511.1"/>
    <property type="molecule type" value="Genomic_DNA"/>
</dbReference>
<organism evidence="1 2">
    <name type="scientific">Ketobacter alkanivorans</name>
    <dbReference type="NCBI Taxonomy" id="1917421"/>
    <lineage>
        <taxon>Bacteria</taxon>
        <taxon>Pseudomonadati</taxon>
        <taxon>Pseudomonadota</taxon>
        <taxon>Gammaproteobacteria</taxon>
        <taxon>Pseudomonadales</taxon>
        <taxon>Ketobacteraceae</taxon>
        <taxon>Ketobacter</taxon>
    </lineage>
</organism>
<sequence length="251" mass="28897">MREHYYLTQGWILPGIDMDVIRVLPLCILLLLSAGISRADAETMPFSSFTAHYRGEANGMSVKNLGTRTLISLGQDKYQLEYNAEAMIYSLKERSTFLWENGIPKPLSYDSTRGTFLKKRENHIQFNWPSGNGSFTHKKKKGSFKLIEGMQDPLTSTLLLALRLQDGNRSIEFTEAKGNDQEIRTFTLLDTPTIQTALGDVKTYHLQRLHDDKKRHTELWLHHDYPFIPVKVKQDDDGDRFLLELTQFSID</sequence>
<reference evidence="2" key="1">
    <citation type="submission" date="2017-08" db="EMBL/GenBank/DDBJ databases">
        <title>Direct submision.</title>
        <authorList>
            <person name="Kim S.-J."/>
            <person name="Rhee S.-K."/>
        </authorList>
    </citation>
    <scope>NUCLEOTIDE SEQUENCE [LARGE SCALE GENOMIC DNA]</scope>
    <source>
        <strain evidence="2">GI5</strain>
    </source>
</reference>
<dbReference type="KEGG" id="kak:Kalk_19680"/>
<dbReference type="Proteomes" id="UP000235116">
    <property type="component" value="Chromosome"/>
</dbReference>
<keyword evidence="2" id="KW-1185">Reference proteome</keyword>